<protein>
    <recommendedName>
        <fullName evidence="5">NUC153 domain-containing protein</fullName>
    </recommendedName>
</protein>
<feature type="compositionally biased region" description="Basic and acidic residues" evidence="1">
    <location>
        <begin position="514"/>
        <end position="526"/>
    </location>
</feature>
<dbReference type="Pfam" id="PF23098">
    <property type="entry name" value="Beta-prop_NOL10_N"/>
    <property type="match status" value="2"/>
</dbReference>
<feature type="domain" description="Nucleolar protein 10-like N-terminal" evidence="3">
    <location>
        <begin position="13"/>
        <end position="220"/>
    </location>
</feature>
<dbReference type="Gene3D" id="2.130.10.10">
    <property type="entry name" value="YVTN repeat-like/Quinoprotein amine dehydrogenase"/>
    <property type="match status" value="2"/>
</dbReference>
<feature type="domain" description="Nucleolar protein 10-like N-terminal" evidence="3">
    <location>
        <begin position="268"/>
        <end position="408"/>
    </location>
</feature>
<evidence type="ECO:0008006" key="5">
    <source>
        <dbReference type="Google" id="ProtNLM"/>
    </source>
</evidence>
<dbReference type="InterPro" id="IPR056550">
    <property type="entry name" value="NOL10_2nd"/>
</dbReference>
<reference evidence="4" key="1">
    <citation type="submission" date="2022-10" db="EMBL/GenBank/DDBJ databases">
        <title>Adaptive evolution leads to modifications in subtelomeric GC content in a zoonotic Cryptosporidium species.</title>
        <authorList>
            <person name="Li J."/>
            <person name="Feng Y."/>
            <person name="Xiao L."/>
        </authorList>
    </citation>
    <scope>NUCLEOTIDE SEQUENCE</scope>
    <source>
        <strain evidence="4">33844</strain>
    </source>
</reference>
<dbReference type="GO" id="GO:0000462">
    <property type="term" value="P:maturation of SSU-rRNA from tricistronic rRNA transcript (SSU-rRNA, 5.8S rRNA, LSU-rRNA)"/>
    <property type="evidence" value="ECO:0007669"/>
    <property type="project" value="TreeGrafter"/>
</dbReference>
<feature type="region of interest" description="Disordered" evidence="1">
    <location>
        <begin position="485"/>
        <end position="576"/>
    </location>
</feature>
<dbReference type="GO" id="GO:0032040">
    <property type="term" value="C:small-subunit processome"/>
    <property type="evidence" value="ECO:0007669"/>
    <property type="project" value="TreeGrafter"/>
</dbReference>
<feature type="compositionally biased region" description="Basic residues" evidence="1">
    <location>
        <begin position="553"/>
        <end position="562"/>
    </location>
</feature>
<accession>A0A9D5HWN7</accession>
<dbReference type="PANTHER" id="PTHR14927:SF0">
    <property type="entry name" value="NUCLEOLAR PROTEIN 10"/>
    <property type="match status" value="1"/>
</dbReference>
<dbReference type="SUPFAM" id="SSF50978">
    <property type="entry name" value="WD40 repeat-like"/>
    <property type="match status" value="1"/>
</dbReference>
<feature type="compositionally biased region" description="Basic and acidic residues" evidence="1">
    <location>
        <begin position="563"/>
        <end position="576"/>
    </location>
</feature>
<feature type="compositionally biased region" description="Polar residues" evidence="1">
    <location>
        <begin position="497"/>
        <end position="510"/>
    </location>
</feature>
<feature type="region of interest" description="Disordered" evidence="1">
    <location>
        <begin position="227"/>
        <end position="248"/>
    </location>
</feature>
<dbReference type="AlphaFoldDB" id="A0A9D5HWN7"/>
<evidence type="ECO:0000259" key="3">
    <source>
        <dbReference type="Pfam" id="PF23098"/>
    </source>
</evidence>
<proteinExistence type="predicted"/>
<dbReference type="InterPro" id="IPR015943">
    <property type="entry name" value="WD40/YVTN_repeat-like_dom_sf"/>
</dbReference>
<dbReference type="InterPro" id="IPR040382">
    <property type="entry name" value="NOL10/Enp2"/>
</dbReference>
<name>A0A9D5HWN7_9CRYT</name>
<dbReference type="PANTHER" id="PTHR14927">
    <property type="entry name" value="NUCLEOLAR PROTEIN 10"/>
    <property type="match status" value="1"/>
</dbReference>
<organism evidence="4">
    <name type="scientific">Cryptosporidium canis</name>
    <dbReference type="NCBI Taxonomy" id="195482"/>
    <lineage>
        <taxon>Eukaryota</taxon>
        <taxon>Sar</taxon>
        <taxon>Alveolata</taxon>
        <taxon>Apicomplexa</taxon>
        <taxon>Conoidasida</taxon>
        <taxon>Coccidia</taxon>
        <taxon>Eucoccidiorida</taxon>
        <taxon>Eimeriorina</taxon>
        <taxon>Cryptosporidiidae</taxon>
        <taxon>Cryptosporidium</taxon>
    </lineage>
</organism>
<dbReference type="InterPro" id="IPR036322">
    <property type="entry name" value="WD40_repeat_dom_sf"/>
</dbReference>
<evidence type="ECO:0000256" key="1">
    <source>
        <dbReference type="SAM" id="MobiDB-lite"/>
    </source>
</evidence>
<gene>
    <name evidence="4" type="ORF">OJ253_2480</name>
</gene>
<feature type="compositionally biased region" description="Basic and acidic residues" evidence="1">
    <location>
        <begin position="233"/>
        <end position="248"/>
    </location>
</feature>
<dbReference type="Proteomes" id="UP001067231">
    <property type="component" value="Unassembled WGS sequence"/>
</dbReference>
<dbReference type="EMBL" id="JAPCXC010000063">
    <property type="protein sequence ID" value="KAJ1607150.1"/>
    <property type="molecule type" value="Genomic_DNA"/>
</dbReference>
<dbReference type="InterPro" id="IPR056551">
    <property type="entry name" value="Beta-prop_NOL10_N"/>
</dbReference>
<dbReference type="Pfam" id="PF23097">
    <property type="entry name" value="NOL10_2nd"/>
    <property type="match status" value="1"/>
</dbReference>
<evidence type="ECO:0000313" key="4">
    <source>
        <dbReference type="EMBL" id="KAJ1607150.1"/>
    </source>
</evidence>
<comment type="caution">
    <text evidence="4">The sequence shown here is derived from an EMBL/GenBank/DDBJ whole genome shotgun (WGS) entry which is preliminary data.</text>
</comment>
<dbReference type="OrthoDB" id="273340at2759"/>
<sequence length="596" mass="67699">MYHVQYTLGGQPIYDFSRGKSLPEYLEDAKKHKKSIRHESEFRNRIEILQNFDFSVASSRIRVSPDGEFIAGTGTYPPELRMFDIKELSMKFMRRFDFEVYDFIFLSEDYKKLAFLMTDRVIEFHSQGGRHCRIRVPKQGRGMEYLPNSAELFIYGSTNQSYRLDLESGMFLAPIETDLEFINTGKISSSLPLLLLGGDRGKIELWDLRDKSMAASLVIDSKAFGSSGGGLADRGHYGGEQPPGREDGSKFDWFSAPDSGFDSITTSTFSKDGLRFSLGLSNGNIVIYDVRSSRPLQVKSHRNDLPIMDLHYTYCHDLGADVLVTADRQNIKVWDELSERVQSNSGLMATINSDFPISSICTYPNSGLIMATGDQSRVGMYYAPMLGVAPSWCSFLDSITEELEEEHLKKDYSLKSSRVYDEYQFVTQEQLKEWGVEHLIGSSFLKAYLHGYLMSSKLFNDLRDIINPFDYDQYRKDLMKKKLQEKSSMRMRIPIPQNKQSSTDQSSAKVNQDLAEKLGKQARGELESSDDEGSGDDLRGSQAGFKLSSKSSIKMRKSKEKLKKGQQERAKSLLSDDRFSKLFSDADFIIDSKELS</sequence>
<evidence type="ECO:0000259" key="2">
    <source>
        <dbReference type="Pfam" id="PF23097"/>
    </source>
</evidence>
<feature type="domain" description="Nucleolar protein 10-like second" evidence="2">
    <location>
        <begin position="419"/>
        <end position="466"/>
    </location>
</feature>
<dbReference type="GO" id="GO:0030686">
    <property type="term" value="C:90S preribosome"/>
    <property type="evidence" value="ECO:0007669"/>
    <property type="project" value="TreeGrafter"/>
</dbReference>